<dbReference type="InterPro" id="IPR050136">
    <property type="entry name" value="FA_oxidation_alpha_subunit"/>
</dbReference>
<dbReference type="FunFam" id="3.40.50.720:FF:000009">
    <property type="entry name" value="Fatty oxidation complex, alpha subunit"/>
    <property type="match status" value="1"/>
</dbReference>
<evidence type="ECO:0000256" key="10">
    <source>
        <dbReference type="ARBA" id="ARBA00023268"/>
    </source>
</evidence>
<dbReference type="Proteomes" id="UP000011087">
    <property type="component" value="Unassembled WGS sequence"/>
</dbReference>
<evidence type="ECO:0000256" key="11">
    <source>
        <dbReference type="RuleBase" id="RU003707"/>
    </source>
</evidence>
<accession>L1I9B1</accession>
<dbReference type="OMA" id="ESTTIRW"/>
<evidence type="ECO:0000256" key="9">
    <source>
        <dbReference type="ARBA" id="ARBA00023239"/>
    </source>
</evidence>
<gene>
    <name evidence="14" type="ORF">GUITHDRAFT_121132</name>
</gene>
<dbReference type="GO" id="GO:0016507">
    <property type="term" value="C:mitochondrial fatty acid beta-oxidation multienzyme complex"/>
    <property type="evidence" value="ECO:0007669"/>
    <property type="project" value="TreeGrafter"/>
</dbReference>
<keyword evidence="10" id="KW-0511">Multifunctional enzyme</keyword>
<dbReference type="InterPro" id="IPR001753">
    <property type="entry name" value="Enoyl-CoA_hydra/iso"/>
</dbReference>
<evidence type="ECO:0000313" key="15">
    <source>
        <dbReference type="EnsemblProtists" id="EKX32692"/>
    </source>
</evidence>
<dbReference type="Pfam" id="PF00725">
    <property type="entry name" value="3HCDH"/>
    <property type="match status" value="1"/>
</dbReference>
<dbReference type="KEGG" id="gtt:GUITHDRAFT_121132"/>
<dbReference type="EC" id="4.2.1.17" evidence="4"/>
<evidence type="ECO:0000256" key="2">
    <source>
        <dbReference type="ARBA" id="ARBA00007005"/>
    </source>
</evidence>
<dbReference type="FunFam" id="3.90.226.10:FF:000011">
    <property type="entry name" value="Fatty acid oxidation complex subunit alpha"/>
    <property type="match status" value="1"/>
</dbReference>
<dbReference type="CDD" id="cd06558">
    <property type="entry name" value="crotonase-like"/>
    <property type="match status" value="1"/>
</dbReference>
<dbReference type="InterPro" id="IPR006108">
    <property type="entry name" value="3HC_DH_C"/>
</dbReference>
<dbReference type="InterPro" id="IPR018376">
    <property type="entry name" value="Enoyl-CoA_hyd/isom_CS"/>
</dbReference>
<reference evidence="15" key="3">
    <citation type="submission" date="2015-06" db="UniProtKB">
        <authorList>
            <consortium name="EnsemblProtists"/>
        </authorList>
    </citation>
    <scope>IDENTIFICATION</scope>
</reference>
<keyword evidence="9" id="KW-0456">Lyase</keyword>
<dbReference type="eggNOG" id="KOG1683">
    <property type="taxonomic scope" value="Eukaryota"/>
</dbReference>
<dbReference type="SUPFAM" id="SSF48179">
    <property type="entry name" value="6-phosphogluconate dehydrogenase C-terminal domain-like"/>
    <property type="match status" value="1"/>
</dbReference>
<dbReference type="STRING" id="905079.L1I9B1"/>
<comment type="similarity">
    <text evidence="11">Belongs to the enoyl-CoA hydratase/isomerase family.</text>
</comment>
<name>L1I9B1_GUITC</name>
<keyword evidence="16" id="KW-1185">Reference proteome</keyword>
<dbReference type="EnsemblProtists" id="EKX32692">
    <property type="protein sequence ID" value="EKX32692"/>
    <property type="gene ID" value="GUITHDRAFT_121132"/>
</dbReference>
<dbReference type="UniPathway" id="UPA00659"/>
<dbReference type="SUPFAM" id="SSF52096">
    <property type="entry name" value="ClpP/crotonase"/>
    <property type="match status" value="1"/>
</dbReference>
<evidence type="ECO:0000259" key="12">
    <source>
        <dbReference type="Pfam" id="PF00725"/>
    </source>
</evidence>
<dbReference type="PaxDb" id="55529-EKX32692"/>
<dbReference type="InterPro" id="IPR006180">
    <property type="entry name" value="3-OHacyl-CoA_DH_CS"/>
</dbReference>
<dbReference type="InterPro" id="IPR008927">
    <property type="entry name" value="6-PGluconate_DH-like_C_sf"/>
</dbReference>
<dbReference type="GeneID" id="17289429"/>
<dbReference type="PROSITE" id="PS00067">
    <property type="entry name" value="3HCDH"/>
    <property type="match status" value="1"/>
</dbReference>
<evidence type="ECO:0000256" key="4">
    <source>
        <dbReference type="ARBA" id="ARBA00012076"/>
    </source>
</evidence>
<dbReference type="GO" id="GO:0006635">
    <property type="term" value="P:fatty acid beta-oxidation"/>
    <property type="evidence" value="ECO:0007669"/>
    <property type="project" value="UniProtKB-UniPathway"/>
</dbReference>
<reference evidence="14 16" key="1">
    <citation type="journal article" date="2012" name="Nature">
        <title>Algal genomes reveal evolutionary mosaicism and the fate of nucleomorphs.</title>
        <authorList>
            <consortium name="DOE Joint Genome Institute"/>
            <person name="Curtis B.A."/>
            <person name="Tanifuji G."/>
            <person name="Burki F."/>
            <person name="Gruber A."/>
            <person name="Irimia M."/>
            <person name="Maruyama S."/>
            <person name="Arias M.C."/>
            <person name="Ball S.G."/>
            <person name="Gile G.H."/>
            <person name="Hirakawa Y."/>
            <person name="Hopkins J.F."/>
            <person name="Kuo A."/>
            <person name="Rensing S.A."/>
            <person name="Schmutz J."/>
            <person name="Symeonidi A."/>
            <person name="Elias M."/>
            <person name="Eveleigh R.J."/>
            <person name="Herman E.K."/>
            <person name="Klute M.J."/>
            <person name="Nakayama T."/>
            <person name="Obornik M."/>
            <person name="Reyes-Prieto A."/>
            <person name="Armbrust E.V."/>
            <person name="Aves S.J."/>
            <person name="Beiko R.G."/>
            <person name="Coutinho P."/>
            <person name="Dacks J.B."/>
            <person name="Durnford D.G."/>
            <person name="Fast N.M."/>
            <person name="Green B.R."/>
            <person name="Grisdale C.J."/>
            <person name="Hempel F."/>
            <person name="Henrissat B."/>
            <person name="Hoppner M.P."/>
            <person name="Ishida K."/>
            <person name="Kim E."/>
            <person name="Koreny L."/>
            <person name="Kroth P.G."/>
            <person name="Liu Y."/>
            <person name="Malik S.B."/>
            <person name="Maier U.G."/>
            <person name="McRose D."/>
            <person name="Mock T."/>
            <person name="Neilson J.A."/>
            <person name="Onodera N.T."/>
            <person name="Poole A.M."/>
            <person name="Pritham E.J."/>
            <person name="Richards T.A."/>
            <person name="Rocap G."/>
            <person name="Roy S.W."/>
            <person name="Sarai C."/>
            <person name="Schaack S."/>
            <person name="Shirato S."/>
            <person name="Slamovits C.H."/>
            <person name="Spencer D.F."/>
            <person name="Suzuki S."/>
            <person name="Worden A.Z."/>
            <person name="Zauner S."/>
            <person name="Barry K."/>
            <person name="Bell C."/>
            <person name="Bharti A.K."/>
            <person name="Crow J.A."/>
            <person name="Grimwood J."/>
            <person name="Kramer R."/>
            <person name="Lindquist E."/>
            <person name="Lucas S."/>
            <person name="Salamov A."/>
            <person name="McFadden G.I."/>
            <person name="Lane C.E."/>
            <person name="Keeling P.J."/>
            <person name="Gray M.W."/>
            <person name="Grigoriev I.V."/>
            <person name="Archibald J.M."/>
        </authorList>
    </citation>
    <scope>NUCLEOTIDE SEQUENCE</scope>
    <source>
        <strain evidence="14 16">CCMP2712</strain>
    </source>
</reference>
<dbReference type="OrthoDB" id="10004768at2759"/>
<keyword evidence="7" id="KW-0520">NAD</keyword>
<feature type="domain" description="3-hydroxyacyl-CoA dehydrogenase C-terminal" evidence="12">
    <location>
        <begin position="504"/>
        <end position="599"/>
    </location>
</feature>
<dbReference type="HOGENOM" id="CLU_009834_16_1_1"/>
<comment type="similarity">
    <text evidence="3">In the N-terminal section; belongs to the enoyl-CoA hydratase/isomerase family.</text>
</comment>
<reference evidence="16" key="2">
    <citation type="submission" date="2012-11" db="EMBL/GenBank/DDBJ databases">
        <authorList>
            <person name="Kuo A."/>
            <person name="Curtis B.A."/>
            <person name="Tanifuji G."/>
            <person name="Burki F."/>
            <person name="Gruber A."/>
            <person name="Irimia M."/>
            <person name="Maruyama S."/>
            <person name="Arias M.C."/>
            <person name="Ball S.G."/>
            <person name="Gile G.H."/>
            <person name="Hirakawa Y."/>
            <person name="Hopkins J.F."/>
            <person name="Rensing S.A."/>
            <person name="Schmutz J."/>
            <person name="Symeonidi A."/>
            <person name="Elias M."/>
            <person name="Eveleigh R.J."/>
            <person name="Herman E.K."/>
            <person name="Klute M.J."/>
            <person name="Nakayama T."/>
            <person name="Obornik M."/>
            <person name="Reyes-Prieto A."/>
            <person name="Armbrust E.V."/>
            <person name="Aves S.J."/>
            <person name="Beiko R.G."/>
            <person name="Coutinho P."/>
            <person name="Dacks J.B."/>
            <person name="Durnford D.G."/>
            <person name="Fast N.M."/>
            <person name="Green B.R."/>
            <person name="Grisdale C."/>
            <person name="Hempe F."/>
            <person name="Henrissat B."/>
            <person name="Hoppner M.P."/>
            <person name="Ishida K.-I."/>
            <person name="Kim E."/>
            <person name="Koreny L."/>
            <person name="Kroth P.G."/>
            <person name="Liu Y."/>
            <person name="Malik S.-B."/>
            <person name="Maier U.G."/>
            <person name="McRose D."/>
            <person name="Mock T."/>
            <person name="Neilson J.A."/>
            <person name="Onodera N.T."/>
            <person name="Poole A.M."/>
            <person name="Pritham E.J."/>
            <person name="Richards T.A."/>
            <person name="Rocap G."/>
            <person name="Roy S.W."/>
            <person name="Sarai C."/>
            <person name="Schaack S."/>
            <person name="Shirato S."/>
            <person name="Slamovits C.H."/>
            <person name="Spencer D.F."/>
            <person name="Suzuki S."/>
            <person name="Worden A.Z."/>
            <person name="Zauner S."/>
            <person name="Barry K."/>
            <person name="Bell C."/>
            <person name="Bharti A.K."/>
            <person name="Crow J.A."/>
            <person name="Grimwood J."/>
            <person name="Kramer R."/>
            <person name="Lindquist E."/>
            <person name="Lucas S."/>
            <person name="Salamov A."/>
            <person name="McFadden G.I."/>
            <person name="Lane C.E."/>
            <person name="Keeling P.J."/>
            <person name="Gray M.W."/>
            <person name="Grigoriev I.V."/>
            <person name="Archibald J.M."/>
        </authorList>
    </citation>
    <scope>NUCLEOTIDE SEQUENCE</scope>
    <source>
        <strain evidence="16">CCMP2712</strain>
    </source>
</reference>
<dbReference type="InterPro" id="IPR006176">
    <property type="entry name" value="3-OHacyl-CoA_DH_NAD-bd"/>
</dbReference>
<comment type="similarity">
    <text evidence="2">In the central section; belongs to the 3-hydroxyacyl-CoA dehydrogenase family.</text>
</comment>
<evidence type="ECO:0000256" key="5">
    <source>
        <dbReference type="ARBA" id="ARBA00022832"/>
    </source>
</evidence>
<dbReference type="Gene3D" id="3.40.50.720">
    <property type="entry name" value="NAD(P)-binding Rossmann-like Domain"/>
    <property type="match status" value="1"/>
</dbReference>
<dbReference type="GO" id="GO:0070403">
    <property type="term" value="F:NAD+ binding"/>
    <property type="evidence" value="ECO:0007669"/>
    <property type="project" value="InterPro"/>
</dbReference>
<organism evidence="14">
    <name type="scientific">Guillardia theta (strain CCMP2712)</name>
    <name type="common">Cryptophyte</name>
    <dbReference type="NCBI Taxonomy" id="905079"/>
    <lineage>
        <taxon>Eukaryota</taxon>
        <taxon>Cryptophyceae</taxon>
        <taxon>Pyrenomonadales</taxon>
        <taxon>Geminigeraceae</taxon>
        <taxon>Guillardia</taxon>
    </lineage>
</organism>
<comment type="pathway">
    <text evidence="1">Lipid metabolism; fatty acid beta-oxidation.</text>
</comment>
<dbReference type="PANTHER" id="PTHR43612">
    <property type="entry name" value="TRIFUNCTIONAL ENZYME SUBUNIT ALPHA"/>
    <property type="match status" value="1"/>
</dbReference>
<evidence type="ECO:0000313" key="14">
    <source>
        <dbReference type="EMBL" id="EKX32692.1"/>
    </source>
</evidence>
<evidence type="ECO:0000313" key="16">
    <source>
        <dbReference type="Proteomes" id="UP000011087"/>
    </source>
</evidence>
<dbReference type="GO" id="GO:0004300">
    <property type="term" value="F:enoyl-CoA hydratase activity"/>
    <property type="evidence" value="ECO:0007669"/>
    <property type="project" value="UniProtKB-EC"/>
</dbReference>
<dbReference type="RefSeq" id="XP_005819672.1">
    <property type="nucleotide sequence ID" value="XM_005819615.1"/>
</dbReference>
<dbReference type="Gene3D" id="1.10.1040.50">
    <property type="match status" value="1"/>
</dbReference>
<evidence type="ECO:0000256" key="7">
    <source>
        <dbReference type="ARBA" id="ARBA00023027"/>
    </source>
</evidence>
<protein>
    <recommendedName>
        <fullName evidence="4">enoyl-CoA hydratase</fullName>
        <ecNumber evidence="4">4.2.1.17</ecNumber>
    </recommendedName>
</protein>
<dbReference type="InterPro" id="IPR029045">
    <property type="entry name" value="ClpP/crotonase-like_dom_sf"/>
</dbReference>
<dbReference type="Pfam" id="PF00378">
    <property type="entry name" value="ECH_1"/>
    <property type="match status" value="1"/>
</dbReference>
<dbReference type="InterPro" id="IPR036291">
    <property type="entry name" value="NAD(P)-bd_dom_sf"/>
</dbReference>
<dbReference type="EMBL" id="JH993176">
    <property type="protein sequence ID" value="EKX32692.1"/>
    <property type="molecule type" value="Genomic_DNA"/>
</dbReference>
<keyword evidence="8" id="KW-0443">Lipid metabolism</keyword>
<proteinExistence type="inferred from homology"/>
<evidence type="ECO:0000256" key="3">
    <source>
        <dbReference type="ARBA" id="ARBA00008750"/>
    </source>
</evidence>
<evidence type="ECO:0000259" key="13">
    <source>
        <dbReference type="Pfam" id="PF02737"/>
    </source>
</evidence>
<dbReference type="AlphaFoldDB" id="L1I9B1"/>
<dbReference type="Gene3D" id="3.90.226.10">
    <property type="entry name" value="2-enoyl-CoA Hydratase, Chain A, domain 1"/>
    <property type="match status" value="1"/>
</dbReference>
<dbReference type="GO" id="GO:0016509">
    <property type="term" value="F:long-chain (3S)-3-hydroxyacyl-CoA dehydrogenase (NAD+) activity"/>
    <property type="evidence" value="ECO:0007669"/>
    <property type="project" value="TreeGrafter"/>
</dbReference>
<keyword evidence="5" id="KW-0276">Fatty acid metabolism</keyword>
<evidence type="ECO:0000256" key="8">
    <source>
        <dbReference type="ARBA" id="ARBA00023098"/>
    </source>
</evidence>
<feature type="domain" description="3-hydroxyacyl-CoA dehydrogenase NAD binding" evidence="13">
    <location>
        <begin position="318"/>
        <end position="502"/>
    </location>
</feature>
<dbReference type="PANTHER" id="PTHR43612:SF3">
    <property type="entry name" value="TRIFUNCTIONAL ENZYME SUBUNIT ALPHA, MITOCHONDRIAL"/>
    <property type="match status" value="1"/>
</dbReference>
<dbReference type="SUPFAM" id="SSF51735">
    <property type="entry name" value="NAD(P)-binding Rossmann-fold domains"/>
    <property type="match status" value="1"/>
</dbReference>
<keyword evidence="6" id="KW-0560">Oxidoreductase</keyword>
<dbReference type="Pfam" id="PF02737">
    <property type="entry name" value="3HCDH_N"/>
    <property type="match status" value="1"/>
</dbReference>
<evidence type="ECO:0000256" key="1">
    <source>
        <dbReference type="ARBA" id="ARBA00005005"/>
    </source>
</evidence>
<sequence>MIQRMMSTASSENVSVSMHDDGIAVVSLDIKNSKVNTLGKALLTELPPILETLENVDDPHVKSVIFISAKKNNFIAGADINIFDEIAVQGKDAIKKQVCQLTQGFFDRMEKGKVKIAAIDGSCLGGGAEFALACHYRIASVNPSTAIGFPEVMLGLLPGAGGTQRLPKLIGVQGLTQDATKLLQCALATARLLNKDLNFTSKTGEMKLPKRGELPWMSAYFEDGIKSYSFLRDFYFGQARKMALKQTNGNYPAPIKIIEVLEGSIAKNALGKDQGYEMEADAFAELALTKESSGLRSLFFGQTSVKKNPFSGAMDVKKVGVLGAGLMGSGIAEVTIAKGVPVVLKDVSAKGLSVGETNIQKSMQDKVKKKRMTSFEKDVTMSRLIGVHNDMPSWKDHIKQCDLVVEAVFEDLSLKHKIVEEMESICKPDCIIATNTSSLPVSEIAKFSSRPHNIVGMHYFSPVPKMQLLEIIPHETTDEKVIATAVQLGLKQGKLPIVCKDVPGFFVNRCLGPYIDESMVLAFEVDDILKLDKALKKFGFPVGPMVLADEVGVDVAFHLHNNLIQDLGVRMSGANIEAMKAIKAAGIKGKRFGCGFLVYPPKKASGLAALNPFASKPSPTPNPVALEAMKPFMKPGKA</sequence>
<dbReference type="PROSITE" id="PS00166">
    <property type="entry name" value="ENOYL_COA_HYDRATASE"/>
    <property type="match status" value="1"/>
</dbReference>
<evidence type="ECO:0000256" key="6">
    <source>
        <dbReference type="ARBA" id="ARBA00023002"/>
    </source>
</evidence>